<dbReference type="PANTHER" id="PTHR43630:SF2">
    <property type="entry name" value="GLYCOSYLTRANSFERASE"/>
    <property type="match status" value="1"/>
</dbReference>
<protein>
    <recommendedName>
        <fullName evidence="1">Glycosyltransferase 2-like domain-containing protein</fullName>
    </recommendedName>
</protein>
<comment type="caution">
    <text evidence="2">The sequence shown here is derived from an EMBL/GenBank/DDBJ whole genome shotgun (WGS) entry which is preliminary data.</text>
</comment>
<reference evidence="2 3" key="1">
    <citation type="journal article" date="2016" name="Nat. Commun.">
        <title>Thousands of microbial genomes shed light on interconnected biogeochemical processes in an aquifer system.</title>
        <authorList>
            <person name="Anantharaman K."/>
            <person name="Brown C.T."/>
            <person name="Hug L.A."/>
            <person name="Sharon I."/>
            <person name="Castelle C.J."/>
            <person name="Probst A.J."/>
            <person name="Thomas B.C."/>
            <person name="Singh A."/>
            <person name="Wilkins M.J."/>
            <person name="Karaoz U."/>
            <person name="Brodie E.L."/>
            <person name="Williams K.H."/>
            <person name="Hubbard S.S."/>
            <person name="Banfield J.F."/>
        </authorList>
    </citation>
    <scope>NUCLEOTIDE SEQUENCE [LARGE SCALE GENOMIC DNA]</scope>
</reference>
<proteinExistence type="predicted"/>
<dbReference type="Proteomes" id="UP000176725">
    <property type="component" value="Unassembled WGS sequence"/>
</dbReference>
<feature type="domain" description="Glycosyltransferase 2-like" evidence="1">
    <location>
        <begin position="5"/>
        <end position="136"/>
    </location>
</feature>
<dbReference type="EMBL" id="MGHH01000007">
    <property type="protein sequence ID" value="OGM64845.1"/>
    <property type="molecule type" value="Genomic_DNA"/>
</dbReference>
<dbReference type="InterPro" id="IPR001173">
    <property type="entry name" value="Glyco_trans_2-like"/>
</dbReference>
<dbReference type="CDD" id="cd02511">
    <property type="entry name" value="Beta4Glucosyltransferase"/>
    <property type="match status" value="1"/>
</dbReference>
<organism evidence="2 3">
    <name type="scientific">Candidatus Woesebacteria bacterium RIFCSPLOWO2_01_FULL_39_25</name>
    <dbReference type="NCBI Taxonomy" id="1802521"/>
    <lineage>
        <taxon>Bacteria</taxon>
        <taxon>Candidatus Woeseibacteriota</taxon>
    </lineage>
</organism>
<dbReference type="Gene3D" id="3.90.550.10">
    <property type="entry name" value="Spore Coat Polysaccharide Biosynthesis Protein SpsA, Chain A"/>
    <property type="match status" value="1"/>
</dbReference>
<evidence type="ECO:0000313" key="3">
    <source>
        <dbReference type="Proteomes" id="UP000176725"/>
    </source>
</evidence>
<dbReference type="STRING" id="1802521.A2893_04295"/>
<dbReference type="SUPFAM" id="SSF53448">
    <property type="entry name" value="Nucleotide-diphospho-sugar transferases"/>
    <property type="match status" value="1"/>
</dbReference>
<dbReference type="Pfam" id="PF00535">
    <property type="entry name" value="Glycos_transf_2"/>
    <property type="match status" value="1"/>
</dbReference>
<evidence type="ECO:0000259" key="1">
    <source>
        <dbReference type="Pfam" id="PF00535"/>
    </source>
</evidence>
<dbReference type="InterPro" id="IPR029044">
    <property type="entry name" value="Nucleotide-diphossugar_trans"/>
</dbReference>
<dbReference type="AlphaFoldDB" id="A0A1F8BNC6"/>
<sequence>MGKISVVINVVKEEVEYLPRALASVEDLADEIVLVNMTSSEDLSRIAKKHNATVFKHKRVPYVEVARNFGISCATNEWILVLDPDEEITKSLANNIKKISLDSDSADYYRLPRKNIIFGKWMKHSRWWPDMNIRFFKKEHVSWSEIIHAVPITTGTGKDLEVKEENALIHYHYESIEQYIERMNRYTTAHGQNLIKDGYKFDWSDILRKPVNEFLSRYFQGEGYKDGLHGLALAGLQGFSEFIMYLKIWQLEKFKVEHVDIEEVVSEMKEVESDFHYWESDALLKEVGGLKHRIKRKLKL</sequence>
<dbReference type="PANTHER" id="PTHR43630">
    <property type="entry name" value="POLY-BETA-1,6-N-ACETYL-D-GLUCOSAMINE SYNTHASE"/>
    <property type="match status" value="1"/>
</dbReference>
<evidence type="ECO:0000313" key="2">
    <source>
        <dbReference type="EMBL" id="OGM64845.1"/>
    </source>
</evidence>
<accession>A0A1F8BNC6</accession>
<name>A0A1F8BNC6_9BACT</name>
<gene>
    <name evidence="2" type="ORF">A2893_04295</name>
</gene>